<dbReference type="GO" id="GO:0016787">
    <property type="term" value="F:hydrolase activity"/>
    <property type="evidence" value="ECO:0007669"/>
    <property type="project" value="UniProtKB-KW"/>
</dbReference>
<dbReference type="Pfam" id="PF20434">
    <property type="entry name" value="BD-FAE"/>
    <property type="match status" value="1"/>
</dbReference>
<dbReference type="Gene3D" id="3.40.50.1820">
    <property type="entry name" value="alpha/beta hydrolase"/>
    <property type="match status" value="1"/>
</dbReference>
<dbReference type="RefSeq" id="WP_240826645.1">
    <property type="nucleotide sequence ID" value="NZ_JAKWBL010000001.1"/>
</dbReference>
<dbReference type="Proteomes" id="UP001202248">
    <property type="component" value="Unassembled WGS sequence"/>
</dbReference>
<name>A0ABS9SFW2_9BACT</name>
<protein>
    <submittedName>
        <fullName evidence="3">Alpha/beta hydrolase</fullName>
    </submittedName>
</protein>
<dbReference type="InterPro" id="IPR050300">
    <property type="entry name" value="GDXG_lipolytic_enzyme"/>
</dbReference>
<dbReference type="PANTHER" id="PTHR48081:SF13">
    <property type="entry name" value="ALPHA_BETA HYDROLASE"/>
    <property type="match status" value="1"/>
</dbReference>
<sequence length="286" mass="32082">MKHILTLLLTITLVSCSKDEREDIPLSAKKAQTLIDISYGSNANQKMDAYLPANRSTEGTKVMVLIHGGAWIEGDKTDFNANIEQFKNVFPGYAIFNVNYRLFDFVRNAFPAQEQDIKSAVEFIFNKRSDFFISDKFVLVGVSAGAHLAQLQAYKNNSVVKPKAIVSFFGPADMEALYNYYYSTNRQMAYGLNLLLGGTPANRSQLYYDSSPINFVSAQSPPTIILQGGLDNVVPKQQSYSLEARLKNFNVKSELIFYPNEEHGWDGPELTESLQKIVTFLKTNVP</sequence>
<gene>
    <name evidence="3" type="ORF">MKP09_04690</name>
</gene>
<evidence type="ECO:0000259" key="2">
    <source>
        <dbReference type="Pfam" id="PF20434"/>
    </source>
</evidence>
<dbReference type="InterPro" id="IPR029058">
    <property type="entry name" value="AB_hydrolase_fold"/>
</dbReference>
<keyword evidence="1 3" id="KW-0378">Hydrolase</keyword>
<dbReference type="SUPFAM" id="SSF53474">
    <property type="entry name" value="alpha/beta-Hydrolases"/>
    <property type="match status" value="1"/>
</dbReference>
<evidence type="ECO:0000313" key="4">
    <source>
        <dbReference type="Proteomes" id="UP001202248"/>
    </source>
</evidence>
<dbReference type="PANTHER" id="PTHR48081">
    <property type="entry name" value="AB HYDROLASE SUPERFAMILY PROTEIN C4A8.06C"/>
    <property type="match status" value="1"/>
</dbReference>
<evidence type="ECO:0000313" key="3">
    <source>
        <dbReference type="EMBL" id="MCH5597248.1"/>
    </source>
</evidence>
<proteinExistence type="predicted"/>
<keyword evidence="4" id="KW-1185">Reference proteome</keyword>
<evidence type="ECO:0000256" key="1">
    <source>
        <dbReference type="ARBA" id="ARBA00022801"/>
    </source>
</evidence>
<dbReference type="InterPro" id="IPR049492">
    <property type="entry name" value="BD-FAE-like_dom"/>
</dbReference>
<accession>A0ABS9SFW2</accession>
<organism evidence="3 4">
    <name type="scientific">Niabella ginsengisoli</name>
    <dbReference type="NCBI Taxonomy" id="522298"/>
    <lineage>
        <taxon>Bacteria</taxon>
        <taxon>Pseudomonadati</taxon>
        <taxon>Bacteroidota</taxon>
        <taxon>Chitinophagia</taxon>
        <taxon>Chitinophagales</taxon>
        <taxon>Chitinophagaceae</taxon>
        <taxon>Niabella</taxon>
    </lineage>
</organism>
<feature type="domain" description="BD-FAE-like" evidence="2">
    <location>
        <begin position="47"/>
        <end position="246"/>
    </location>
</feature>
<dbReference type="PROSITE" id="PS51257">
    <property type="entry name" value="PROKAR_LIPOPROTEIN"/>
    <property type="match status" value="1"/>
</dbReference>
<reference evidence="3 4" key="1">
    <citation type="submission" date="2022-02" db="EMBL/GenBank/DDBJ databases">
        <authorList>
            <person name="Min J."/>
        </authorList>
    </citation>
    <scope>NUCLEOTIDE SEQUENCE [LARGE SCALE GENOMIC DNA]</scope>
    <source>
        <strain evidence="3 4">GR10-1</strain>
    </source>
</reference>
<comment type="caution">
    <text evidence="3">The sequence shown here is derived from an EMBL/GenBank/DDBJ whole genome shotgun (WGS) entry which is preliminary data.</text>
</comment>
<dbReference type="EMBL" id="JAKWBL010000001">
    <property type="protein sequence ID" value="MCH5597248.1"/>
    <property type="molecule type" value="Genomic_DNA"/>
</dbReference>